<feature type="region of interest" description="Disordered" evidence="1">
    <location>
        <begin position="50"/>
        <end position="79"/>
    </location>
</feature>
<dbReference type="WBParaSite" id="EVEC_0000257701-mRNA-1">
    <property type="protein sequence ID" value="EVEC_0000257701-mRNA-1"/>
    <property type="gene ID" value="EVEC_0000257701"/>
</dbReference>
<feature type="compositionally biased region" description="Low complexity" evidence="1">
    <location>
        <begin position="50"/>
        <end position="61"/>
    </location>
</feature>
<dbReference type="EMBL" id="UXUI01007351">
    <property type="protein sequence ID" value="VDD87142.1"/>
    <property type="molecule type" value="Genomic_DNA"/>
</dbReference>
<proteinExistence type="predicted"/>
<dbReference type="Proteomes" id="UP000274131">
    <property type="component" value="Unassembled WGS sequence"/>
</dbReference>
<protein>
    <submittedName>
        <fullName evidence="2 4">Uncharacterized protein</fullName>
    </submittedName>
</protein>
<reference evidence="4" key="1">
    <citation type="submission" date="2017-02" db="UniProtKB">
        <authorList>
            <consortium name="WormBaseParasite"/>
        </authorList>
    </citation>
    <scope>IDENTIFICATION</scope>
</reference>
<evidence type="ECO:0000256" key="1">
    <source>
        <dbReference type="SAM" id="MobiDB-lite"/>
    </source>
</evidence>
<evidence type="ECO:0000313" key="3">
    <source>
        <dbReference type="Proteomes" id="UP000274131"/>
    </source>
</evidence>
<reference evidence="2 3" key="2">
    <citation type="submission" date="2018-10" db="EMBL/GenBank/DDBJ databases">
        <authorList>
            <consortium name="Pathogen Informatics"/>
        </authorList>
    </citation>
    <scope>NUCLEOTIDE SEQUENCE [LARGE SCALE GENOMIC DNA]</scope>
</reference>
<accession>A0A0N4UYC7</accession>
<name>A0A0N4UYC7_ENTVE</name>
<sequence>MKEKQCFQTTLTEHIQITFRLQFSYLRQTLNTNERTAKQGVTRIPNEHITSTTSNVSSTKTHLGPTRRKLPDQLQGSADAPPNAKIMLLAKSQLGIATRVSRTESAMVKPHHGDGFGTHAHTDTHTARQRVQYGDCCSGGGGGGGGGKARSVRRLTVGRVAKSDYGSKFVEKCYHLTSCNKDNALVS</sequence>
<keyword evidence="3" id="KW-1185">Reference proteome</keyword>
<dbReference type="AlphaFoldDB" id="A0A0N4UYC7"/>
<evidence type="ECO:0000313" key="4">
    <source>
        <dbReference type="WBParaSite" id="EVEC_0000257701-mRNA-1"/>
    </source>
</evidence>
<organism evidence="4">
    <name type="scientific">Enterobius vermicularis</name>
    <name type="common">Human pinworm</name>
    <dbReference type="NCBI Taxonomy" id="51028"/>
    <lineage>
        <taxon>Eukaryota</taxon>
        <taxon>Metazoa</taxon>
        <taxon>Ecdysozoa</taxon>
        <taxon>Nematoda</taxon>
        <taxon>Chromadorea</taxon>
        <taxon>Rhabditida</taxon>
        <taxon>Spirurina</taxon>
        <taxon>Oxyuridomorpha</taxon>
        <taxon>Oxyuroidea</taxon>
        <taxon>Oxyuridae</taxon>
        <taxon>Enterobius</taxon>
    </lineage>
</organism>
<gene>
    <name evidence="2" type="ORF">EVEC_LOCUS2285</name>
</gene>
<evidence type="ECO:0000313" key="2">
    <source>
        <dbReference type="EMBL" id="VDD87142.1"/>
    </source>
</evidence>